<gene>
    <name evidence="1" type="ORF">VP01_209g3</name>
</gene>
<keyword evidence="2" id="KW-1185">Reference proteome</keyword>
<reference evidence="1 2" key="1">
    <citation type="submission" date="2015-08" db="EMBL/GenBank/DDBJ databases">
        <title>Next Generation Sequencing and Analysis of the Genome of Puccinia sorghi L Schw, the Causal Agent of Maize Common Rust.</title>
        <authorList>
            <person name="Rochi L."/>
            <person name="Burguener G."/>
            <person name="Darino M."/>
            <person name="Turjanski A."/>
            <person name="Kreff E."/>
            <person name="Dieguez M.J."/>
            <person name="Sacco F."/>
        </authorList>
    </citation>
    <scope>NUCLEOTIDE SEQUENCE [LARGE SCALE GENOMIC DNA]</scope>
    <source>
        <strain evidence="1 2">RO10H11247</strain>
    </source>
</reference>
<comment type="caution">
    <text evidence="1">The sequence shown here is derived from an EMBL/GenBank/DDBJ whole genome shotgun (WGS) entry which is preliminary data.</text>
</comment>
<protein>
    <submittedName>
        <fullName evidence="1">Uncharacterized protein</fullName>
    </submittedName>
</protein>
<name>A0A0L6VA98_9BASI</name>
<evidence type="ECO:0000313" key="2">
    <source>
        <dbReference type="Proteomes" id="UP000037035"/>
    </source>
</evidence>
<dbReference type="AlphaFoldDB" id="A0A0L6VA98"/>
<dbReference type="OrthoDB" id="2517230at2759"/>
<dbReference type="Proteomes" id="UP000037035">
    <property type="component" value="Unassembled WGS sequence"/>
</dbReference>
<sequence length="48" mass="5337">MICAADTSDKTKRMAFECLGTVRAVNPNRCKISEEKTWFKSASTLSPI</sequence>
<dbReference type="EMBL" id="LAVV01006948">
    <property type="protein sequence ID" value="KNZ57683.1"/>
    <property type="molecule type" value="Genomic_DNA"/>
</dbReference>
<accession>A0A0L6VA98</accession>
<organism evidence="1 2">
    <name type="scientific">Puccinia sorghi</name>
    <dbReference type="NCBI Taxonomy" id="27349"/>
    <lineage>
        <taxon>Eukaryota</taxon>
        <taxon>Fungi</taxon>
        <taxon>Dikarya</taxon>
        <taxon>Basidiomycota</taxon>
        <taxon>Pucciniomycotina</taxon>
        <taxon>Pucciniomycetes</taxon>
        <taxon>Pucciniales</taxon>
        <taxon>Pucciniaceae</taxon>
        <taxon>Puccinia</taxon>
    </lineage>
</organism>
<dbReference type="VEuPathDB" id="FungiDB:VP01_209g3"/>
<evidence type="ECO:0000313" key="1">
    <source>
        <dbReference type="EMBL" id="KNZ57683.1"/>
    </source>
</evidence>
<proteinExistence type="predicted"/>